<name>A0A6H5G6B1_9HEMI</name>
<dbReference type="InterPro" id="IPR030482">
    <property type="entry name" value="PDRG1"/>
</dbReference>
<reference evidence="4 5" key="1">
    <citation type="submission" date="2020-02" db="EMBL/GenBank/DDBJ databases">
        <authorList>
            <person name="Ferguson B K."/>
        </authorList>
    </citation>
    <scope>NUCLEOTIDE SEQUENCE [LARGE SCALE GENOMIC DNA]</scope>
</reference>
<dbReference type="EMBL" id="CADCXU010006167">
    <property type="protein sequence ID" value="CAA9997865.1"/>
    <property type="molecule type" value="Genomic_DNA"/>
</dbReference>
<dbReference type="CDD" id="cd22860">
    <property type="entry name" value="PDRG1"/>
    <property type="match status" value="1"/>
</dbReference>
<evidence type="ECO:0000256" key="3">
    <source>
        <dbReference type="ARBA" id="ARBA00023186"/>
    </source>
</evidence>
<evidence type="ECO:0000256" key="2">
    <source>
        <dbReference type="ARBA" id="ARBA00022490"/>
    </source>
</evidence>
<sequence length="135" mass="15076">MENPVNGIQELTQIERLAAEIIQDKSEIVALDKRRQSSREGYRALVNAGKQTTNKSSWMAVGPVLLKVRSDKAKSLLEKDQKSADAEVNKLRSELKVKVNKLQDLEYKDPIPGLSLKPLSSSEFSAVRQVYGEHA</sequence>
<proteinExistence type="predicted"/>
<dbReference type="GO" id="GO:0005737">
    <property type="term" value="C:cytoplasm"/>
    <property type="evidence" value="ECO:0007669"/>
    <property type="project" value="UniProtKB-SubCell"/>
</dbReference>
<dbReference type="PANTHER" id="PTHR21162:SF0">
    <property type="entry name" value="P53 AND DNA DAMAGE-REGULATED PROTEIN 1"/>
    <property type="match status" value="1"/>
</dbReference>
<comment type="subcellular location">
    <subcellularLocation>
        <location evidence="1">Cytoplasm</location>
    </subcellularLocation>
</comment>
<dbReference type="SUPFAM" id="SSF46579">
    <property type="entry name" value="Prefoldin"/>
    <property type="match status" value="1"/>
</dbReference>
<dbReference type="Proteomes" id="UP000479000">
    <property type="component" value="Unassembled WGS sequence"/>
</dbReference>
<keyword evidence="5" id="KW-1185">Reference proteome</keyword>
<accession>A0A6H5G6B1</accession>
<keyword evidence="3" id="KW-0143">Chaperone</keyword>
<protein>
    <submittedName>
        <fullName evidence="4">Uncharacterized protein</fullName>
    </submittedName>
</protein>
<evidence type="ECO:0000256" key="1">
    <source>
        <dbReference type="ARBA" id="ARBA00004496"/>
    </source>
</evidence>
<dbReference type="PANTHER" id="PTHR21162">
    <property type="entry name" value="P53 AND DNA DAMAGE-REGULATED PROTEIN"/>
    <property type="match status" value="1"/>
</dbReference>
<dbReference type="OrthoDB" id="20282at2759"/>
<evidence type="ECO:0000313" key="4">
    <source>
        <dbReference type="EMBL" id="CAA9997865.1"/>
    </source>
</evidence>
<keyword evidence="2" id="KW-0963">Cytoplasm</keyword>
<gene>
    <name evidence="4" type="ORF">NTEN_LOCUS4159</name>
</gene>
<dbReference type="AlphaFoldDB" id="A0A6H5G6B1"/>
<evidence type="ECO:0000313" key="5">
    <source>
        <dbReference type="Proteomes" id="UP000479000"/>
    </source>
</evidence>
<organism evidence="4 5">
    <name type="scientific">Nesidiocoris tenuis</name>
    <dbReference type="NCBI Taxonomy" id="355587"/>
    <lineage>
        <taxon>Eukaryota</taxon>
        <taxon>Metazoa</taxon>
        <taxon>Ecdysozoa</taxon>
        <taxon>Arthropoda</taxon>
        <taxon>Hexapoda</taxon>
        <taxon>Insecta</taxon>
        <taxon>Pterygota</taxon>
        <taxon>Neoptera</taxon>
        <taxon>Paraneoptera</taxon>
        <taxon>Hemiptera</taxon>
        <taxon>Heteroptera</taxon>
        <taxon>Panheteroptera</taxon>
        <taxon>Cimicomorpha</taxon>
        <taxon>Miridae</taxon>
        <taxon>Dicyphina</taxon>
        <taxon>Nesidiocoris</taxon>
    </lineage>
</organism>